<dbReference type="HAMAP" id="MF_00214">
    <property type="entry name" value="AroD"/>
    <property type="match status" value="1"/>
</dbReference>
<dbReference type="GO" id="GO:0009073">
    <property type="term" value="P:aromatic amino acid family biosynthetic process"/>
    <property type="evidence" value="ECO:0007669"/>
    <property type="project" value="UniProtKB-KW"/>
</dbReference>
<feature type="binding site" evidence="5">
    <location>
        <position position="82"/>
    </location>
    <ligand>
        <name>3-dehydroquinate</name>
        <dbReference type="ChEBI" id="CHEBI:32364"/>
    </ligand>
</feature>
<dbReference type="EC" id="4.2.1.10" evidence="5"/>
<dbReference type="Gene3D" id="3.20.20.70">
    <property type="entry name" value="Aldolase class I"/>
    <property type="match status" value="1"/>
</dbReference>
<dbReference type="InterPro" id="IPR013785">
    <property type="entry name" value="Aldolase_TIM"/>
</dbReference>
<organism evidence="6 7">
    <name type="scientific">Faecalicoccus acidiformans</name>
    <dbReference type="NCBI Taxonomy" id="915173"/>
    <lineage>
        <taxon>Bacteria</taxon>
        <taxon>Bacillati</taxon>
        <taxon>Bacillota</taxon>
        <taxon>Erysipelotrichia</taxon>
        <taxon>Erysipelotrichales</taxon>
        <taxon>Erysipelotrichaceae</taxon>
        <taxon>Faecalicoccus</taxon>
    </lineage>
</organism>
<comment type="subunit">
    <text evidence="5">Homodimer.</text>
</comment>
<comment type="caution">
    <text evidence="5">Lacks conserved residue(s) required for the propagation of feature annotation.</text>
</comment>
<evidence type="ECO:0000313" key="7">
    <source>
        <dbReference type="Proteomes" id="UP000521313"/>
    </source>
</evidence>
<evidence type="ECO:0000256" key="5">
    <source>
        <dbReference type="HAMAP-Rule" id="MF_00214"/>
    </source>
</evidence>
<dbReference type="RefSeq" id="WP_183375788.1">
    <property type="nucleotide sequence ID" value="NZ_CAWVLV010000018.1"/>
</dbReference>
<dbReference type="EMBL" id="JACHHD010000011">
    <property type="protein sequence ID" value="MBB5185164.1"/>
    <property type="molecule type" value="Genomic_DNA"/>
</dbReference>
<feature type="binding site" evidence="5">
    <location>
        <position position="232"/>
    </location>
    <ligand>
        <name>3-dehydroquinate</name>
        <dbReference type="ChEBI" id="CHEBI:32364"/>
    </ligand>
</feature>
<feature type="binding site" evidence="5">
    <location>
        <begin position="46"/>
        <end position="48"/>
    </location>
    <ligand>
        <name>3-dehydroquinate</name>
        <dbReference type="ChEBI" id="CHEBI:32364"/>
    </ligand>
</feature>
<dbReference type="PANTHER" id="PTHR43699">
    <property type="entry name" value="3-DEHYDROQUINATE DEHYDRATASE"/>
    <property type="match status" value="1"/>
</dbReference>
<dbReference type="SUPFAM" id="SSF51569">
    <property type="entry name" value="Aldolase"/>
    <property type="match status" value="1"/>
</dbReference>
<evidence type="ECO:0000256" key="3">
    <source>
        <dbReference type="ARBA" id="ARBA00023239"/>
    </source>
</evidence>
<dbReference type="GO" id="GO:0009423">
    <property type="term" value="P:chorismate biosynthetic process"/>
    <property type="evidence" value="ECO:0007669"/>
    <property type="project" value="UniProtKB-UniRule"/>
</dbReference>
<dbReference type="NCBIfam" id="TIGR01093">
    <property type="entry name" value="aroD"/>
    <property type="match status" value="1"/>
</dbReference>
<evidence type="ECO:0000256" key="2">
    <source>
        <dbReference type="ARBA" id="ARBA00023141"/>
    </source>
</evidence>
<dbReference type="CDD" id="cd00502">
    <property type="entry name" value="DHQase_I"/>
    <property type="match status" value="1"/>
</dbReference>
<evidence type="ECO:0000313" key="6">
    <source>
        <dbReference type="EMBL" id="MBB5185164.1"/>
    </source>
</evidence>
<dbReference type="InterPro" id="IPR050146">
    <property type="entry name" value="Type-I_3-dehydroquinase"/>
</dbReference>
<dbReference type="FunFam" id="3.20.20.70:FF:000047">
    <property type="entry name" value="3-dehydroquinate dehydratase"/>
    <property type="match status" value="1"/>
</dbReference>
<feature type="active site" description="Proton donor/acceptor" evidence="5">
    <location>
        <position position="143"/>
    </location>
</feature>
<dbReference type="Pfam" id="PF01487">
    <property type="entry name" value="DHquinase_I"/>
    <property type="match status" value="1"/>
</dbReference>
<feature type="binding site" evidence="5">
    <location>
        <position position="236"/>
    </location>
    <ligand>
        <name>3-dehydroquinate</name>
        <dbReference type="ChEBI" id="CHEBI:32364"/>
    </ligand>
</feature>
<feature type="binding site" evidence="5">
    <location>
        <position position="213"/>
    </location>
    <ligand>
        <name>3-dehydroquinate</name>
        <dbReference type="ChEBI" id="CHEBI:32364"/>
    </ligand>
</feature>
<dbReference type="UniPathway" id="UPA00053">
    <property type="reaction ID" value="UER00086"/>
</dbReference>
<protein>
    <recommendedName>
        <fullName evidence="5">3-dehydroquinate dehydratase</fullName>
        <shortName evidence="5">3-dehydroquinase</shortName>
        <ecNumber evidence="5">4.2.1.10</ecNumber>
    </recommendedName>
    <alternativeName>
        <fullName evidence="5">Type I DHQase</fullName>
    </alternativeName>
    <alternativeName>
        <fullName evidence="5">Type I dehydroquinase</fullName>
        <shortName evidence="5">DHQ1</shortName>
    </alternativeName>
</protein>
<dbReference type="Proteomes" id="UP000521313">
    <property type="component" value="Unassembled WGS sequence"/>
</dbReference>
<comment type="caution">
    <text evidence="6">The sequence shown here is derived from an EMBL/GenBank/DDBJ whole genome shotgun (WGS) entry which is preliminary data.</text>
</comment>
<keyword evidence="3 5" id="KW-0456">Lyase</keyword>
<keyword evidence="5" id="KW-0028">Amino-acid biosynthesis</keyword>
<dbReference type="AlphaFoldDB" id="A0A7W8D377"/>
<comment type="catalytic activity">
    <reaction evidence="1 5">
        <text>3-dehydroquinate = 3-dehydroshikimate + H2O</text>
        <dbReference type="Rhea" id="RHEA:21096"/>
        <dbReference type="ChEBI" id="CHEBI:15377"/>
        <dbReference type="ChEBI" id="CHEBI:16630"/>
        <dbReference type="ChEBI" id="CHEBI:32364"/>
        <dbReference type="EC" id="4.2.1.10"/>
    </reaction>
</comment>
<dbReference type="InterPro" id="IPR001381">
    <property type="entry name" value="DHquinase_I"/>
</dbReference>
<evidence type="ECO:0000256" key="1">
    <source>
        <dbReference type="ARBA" id="ARBA00001864"/>
    </source>
</evidence>
<keyword evidence="2 5" id="KW-0057">Aromatic amino acid biosynthesis</keyword>
<dbReference type="PANTHER" id="PTHR43699:SF1">
    <property type="entry name" value="3-DEHYDROQUINATE DEHYDRATASE"/>
    <property type="match status" value="1"/>
</dbReference>
<dbReference type="GO" id="GO:0008652">
    <property type="term" value="P:amino acid biosynthetic process"/>
    <property type="evidence" value="ECO:0007669"/>
    <property type="project" value="UniProtKB-KW"/>
</dbReference>
<keyword evidence="4 5" id="KW-0704">Schiff base</keyword>
<reference evidence="6 7" key="1">
    <citation type="submission" date="2020-08" db="EMBL/GenBank/DDBJ databases">
        <title>Genomic Encyclopedia of Type Strains, Phase IV (KMG-IV): sequencing the most valuable type-strain genomes for metagenomic binning, comparative biology and taxonomic classification.</title>
        <authorList>
            <person name="Goeker M."/>
        </authorList>
    </citation>
    <scope>NUCLEOTIDE SEQUENCE [LARGE SCALE GENOMIC DNA]</scope>
    <source>
        <strain evidence="6 7">DSM 26963</strain>
    </source>
</reference>
<comment type="function">
    <text evidence="5">Involved in the third step of the chorismate pathway, which leads to the biosynthesis of aromatic amino acids. Catalyzes the cis-dehydration of 3-dehydroquinate (DHQ) and introduces the first double bond of the aromatic ring to yield 3-dehydroshikimate.</text>
</comment>
<name>A0A7W8D377_9FIRM</name>
<accession>A0A7W8D377</accession>
<gene>
    <name evidence="5" type="primary">aroD</name>
    <name evidence="6" type="ORF">HNQ43_001217</name>
</gene>
<comment type="similarity">
    <text evidence="5">Belongs to the type-I 3-dehydroquinase family.</text>
</comment>
<feature type="active site" description="Schiff-base intermediate with substrate" evidence="5">
    <location>
        <position position="170"/>
    </location>
</feature>
<sequence>MKIITVKNVEFGKGKPKICIPIMGKDLEGLKNEIQSLEGLTYDIIEWRMDHFKDILKKEEAQKAIQLVGTMLSDTVLLATFRTSKEGGEMAISNEDYVALNKQMIDSKQIDFVDVECFTGDDEVKEIVEYAHAHGVYVVMSNHDFDKTPDYEEIISRLKLMQEKEADIPKIALMPQSKSDVLTLLKATLDMNEKYADRPIITMSMGADGVISRLAGEVFGSCLTFGAARAASAPGQINVTDLNSVLDILHNSI</sequence>
<comment type="pathway">
    <text evidence="5">Metabolic intermediate biosynthesis; chorismate biosynthesis; chorismate from D-erythrose 4-phosphate and phosphoenolpyruvate: step 3/7.</text>
</comment>
<evidence type="ECO:0000256" key="4">
    <source>
        <dbReference type="ARBA" id="ARBA00023270"/>
    </source>
</evidence>
<dbReference type="GO" id="GO:0046279">
    <property type="term" value="P:3,4-dihydroxybenzoate biosynthetic process"/>
    <property type="evidence" value="ECO:0007669"/>
    <property type="project" value="TreeGrafter"/>
</dbReference>
<proteinExistence type="inferred from homology"/>
<dbReference type="GO" id="GO:0003855">
    <property type="term" value="F:3-dehydroquinate dehydratase activity"/>
    <property type="evidence" value="ECO:0007669"/>
    <property type="project" value="UniProtKB-UniRule"/>
</dbReference>